<name>A0A1G7Q7M9_9ACTN</name>
<dbReference type="Pfam" id="PF16859">
    <property type="entry name" value="TetR_C_11"/>
    <property type="match status" value="1"/>
</dbReference>
<dbReference type="OrthoDB" id="9796019at2"/>
<evidence type="ECO:0000256" key="4">
    <source>
        <dbReference type="PROSITE-ProRule" id="PRU00335"/>
    </source>
</evidence>
<dbReference type="AlphaFoldDB" id="A0A1G7Q7M9"/>
<evidence type="ECO:0000256" key="3">
    <source>
        <dbReference type="ARBA" id="ARBA00023163"/>
    </source>
</evidence>
<keyword evidence="3" id="KW-0804">Transcription</keyword>
<dbReference type="InterPro" id="IPR001647">
    <property type="entry name" value="HTH_TetR"/>
</dbReference>
<keyword evidence="8" id="KW-1185">Reference proteome</keyword>
<dbReference type="PANTHER" id="PTHR30055:SF234">
    <property type="entry name" value="HTH-TYPE TRANSCRIPTIONAL REGULATOR BETI"/>
    <property type="match status" value="1"/>
</dbReference>
<dbReference type="PANTHER" id="PTHR30055">
    <property type="entry name" value="HTH-TYPE TRANSCRIPTIONAL REGULATOR RUTR"/>
    <property type="match status" value="1"/>
</dbReference>
<dbReference type="InterPro" id="IPR050109">
    <property type="entry name" value="HTH-type_TetR-like_transc_reg"/>
</dbReference>
<evidence type="ECO:0000313" key="7">
    <source>
        <dbReference type="EMBL" id="SDF93939.1"/>
    </source>
</evidence>
<sequence>MTSPPVDPRCSAGAPVAGGRGPRRTPRGVLGRSGRPRDEELTERLLDGAVDVLAEGGMSLLTVERVASRAGAGRAAVYRRWPDMHHLAADALRSCTLVPTAPTTGSLVGDLATLMHPWTRELDREERAAAALVGEARTSLAVQTALDEVVRRPLTAAVTRAVAAERARGRAVPAGREAWVDKVLRALWWSRFVEERAPLTGPEVLTVVERALLPVLRAPQQD</sequence>
<dbReference type="InterPro" id="IPR023772">
    <property type="entry name" value="DNA-bd_HTH_TetR-type_CS"/>
</dbReference>
<dbReference type="PROSITE" id="PS50977">
    <property type="entry name" value="HTH_TETR_2"/>
    <property type="match status" value="1"/>
</dbReference>
<feature type="domain" description="HTH tetR-type" evidence="6">
    <location>
        <begin position="39"/>
        <end position="99"/>
    </location>
</feature>
<evidence type="ECO:0000256" key="2">
    <source>
        <dbReference type="ARBA" id="ARBA00023125"/>
    </source>
</evidence>
<dbReference type="InterPro" id="IPR009057">
    <property type="entry name" value="Homeodomain-like_sf"/>
</dbReference>
<evidence type="ECO:0000259" key="6">
    <source>
        <dbReference type="PROSITE" id="PS50977"/>
    </source>
</evidence>
<gene>
    <name evidence="7" type="ORF">SAMN05660324_1367</name>
</gene>
<organism evidence="7 8">
    <name type="scientific">Klenkia brasiliensis</name>
    <dbReference type="NCBI Taxonomy" id="333142"/>
    <lineage>
        <taxon>Bacteria</taxon>
        <taxon>Bacillati</taxon>
        <taxon>Actinomycetota</taxon>
        <taxon>Actinomycetes</taxon>
        <taxon>Geodermatophilales</taxon>
        <taxon>Geodermatophilaceae</taxon>
        <taxon>Klenkia</taxon>
    </lineage>
</organism>
<reference evidence="8" key="1">
    <citation type="submission" date="2016-10" db="EMBL/GenBank/DDBJ databases">
        <authorList>
            <person name="Varghese N."/>
            <person name="Submissions S."/>
        </authorList>
    </citation>
    <scope>NUCLEOTIDE SEQUENCE [LARGE SCALE GENOMIC DNA]</scope>
    <source>
        <strain evidence="8">DSM 44526</strain>
    </source>
</reference>
<dbReference type="PROSITE" id="PS01081">
    <property type="entry name" value="HTH_TETR_1"/>
    <property type="match status" value="1"/>
</dbReference>
<dbReference type="GO" id="GO:0003700">
    <property type="term" value="F:DNA-binding transcription factor activity"/>
    <property type="evidence" value="ECO:0007669"/>
    <property type="project" value="TreeGrafter"/>
</dbReference>
<evidence type="ECO:0000256" key="1">
    <source>
        <dbReference type="ARBA" id="ARBA00023015"/>
    </source>
</evidence>
<protein>
    <submittedName>
        <fullName evidence="7">Transcriptional regulator, TetR family</fullName>
    </submittedName>
</protein>
<dbReference type="EMBL" id="FNCF01000002">
    <property type="protein sequence ID" value="SDF93939.1"/>
    <property type="molecule type" value="Genomic_DNA"/>
</dbReference>
<keyword evidence="2 4" id="KW-0238">DNA-binding</keyword>
<evidence type="ECO:0000256" key="5">
    <source>
        <dbReference type="SAM" id="MobiDB-lite"/>
    </source>
</evidence>
<dbReference type="Pfam" id="PF00440">
    <property type="entry name" value="TetR_N"/>
    <property type="match status" value="1"/>
</dbReference>
<evidence type="ECO:0000313" key="8">
    <source>
        <dbReference type="Proteomes" id="UP000198863"/>
    </source>
</evidence>
<dbReference type="GO" id="GO:0000976">
    <property type="term" value="F:transcription cis-regulatory region binding"/>
    <property type="evidence" value="ECO:0007669"/>
    <property type="project" value="TreeGrafter"/>
</dbReference>
<dbReference type="Gene3D" id="1.10.357.10">
    <property type="entry name" value="Tetracycline Repressor, domain 2"/>
    <property type="match status" value="1"/>
</dbReference>
<keyword evidence="1" id="KW-0805">Transcription regulation</keyword>
<dbReference type="Gene3D" id="1.10.10.60">
    <property type="entry name" value="Homeodomain-like"/>
    <property type="match status" value="1"/>
</dbReference>
<feature type="DNA-binding region" description="H-T-H motif" evidence="4">
    <location>
        <begin position="62"/>
        <end position="81"/>
    </location>
</feature>
<dbReference type="Proteomes" id="UP000198863">
    <property type="component" value="Unassembled WGS sequence"/>
</dbReference>
<accession>A0A1G7Q7M9</accession>
<dbReference type="InterPro" id="IPR011075">
    <property type="entry name" value="TetR_C"/>
</dbReference>
<proteinExistence type="predicted"/>
<dbReference type="SUPFAM" id="SSF46689">
    <property type="entry name" value="Homeodomain-like"/>
    <property type="match status" value="1"/>
</dbReference>
<feature type="region of interest" description="Disordered" evidence="5">
    <location>
        <begin position="1"/>
        <end position="38"/>
    </location>
</feature>